<dbReference type="InterPro" id="IPR016024">
    <property type="entry name" value="ARM-type_fold"/>
</dbReference>
<keyword evidence="2" id="KW-0813">Transport</keyword>
<dbReference type="PROSITE" id="PS50176">
    <property type="entry name" value="ARM_REPEAT"/>
    <property type="match status" value="2"/>
</dbReference>
<name>A0A979FWH7_HYAAZ</name>
<feature type="compositionally biased region" description="Basic and acidic residues" evidence="5">
    <location>
        <begin position="98"/>
        <end position="112"/>
    </location>
</feature>
<feature type="compositionally biased region" description="Basic and acidic residues" evidence="5">
    <location>
        <begin position="123"/>
        <end position="141"/>
    </location>
</feature>
<dbReference type="KEGG" id="hazt:125179567"/>
<evidence type="ECO:0000256" key="1">
    <source>
        <dbReference type="ARBA" id="ARBA00010394"/>
    </source>
</evidence>
<proteinExistence type="inferred from homology"/>
<sequence>MTSGPITLPAIRHREKKAPVKKEPVAMDLEAIRLRRERLAALTTAKRTGGAADLSAARTRPPAAPSSASKIRKKHHGDPQPDSGKSKKTVRLMPIGNRRSDPQGNELDRQRAADPLLKKPSLKKPESKKASPKTNSKENKPVKKVSIQAKKKPPKAVIDRKEFITPAIHDMRAFSDDRRFDYREPAEYYDPKPYDDLPEEELVLPSYPLEEPAEEVEVPGEEPEPEEEPLKEQEEQAKVEPPNVEEEDDDPELKMKLERRTAMRLLNSLEEKDQLEGATTARRHLSVSVDPPIAEYINANAVPLLISLLNKHHNPQLQFEALWALTNIASGSSDQTRTVVEAGGLPPIARLLSSADPEIVDQAVWAIGNIAGDGPAMRDAVLRVRIVQLLDDAKKKLSSVSHGEN</sequence>
<gene>
    <name evidence="7" type="primary">LOC125179567</name>
</gene>
<feature type="region of interest" description="Disordered" evidence="5">
    <location>
        <begin position="43"/>
        <end position="161"/>
    </location>
</feature>
<dbReference type="Pfam" id="PF00514">
    <property type="entry name" value="Arm"/>
    <property type="match status" value="2"/>
</dbReference>
<dbReference type="Proteomes" id="UP000694843">
    <property type="component" value="Unplaced"/>
</dbReference>
<feature type="region of interest" description="Disordered" evidence="5">
    <location>
        <begin position="1"/>
        <end position="23"/>
    </location>
</feature>
<dbReference type="OrthoDB" id="10266088at2759"/>
<dbReference type="SUPFAM" id="SSF48371">
    <property type="entry name" value="ARM repeat"/>
    <property type="match status" value="1"/>
</dbReference>
<protein>
    <submittedName>
        <fullName evidence="7">Uncharacterized protein LOC125179567</fullName>
    </submittedName>
</protein>
<dbReference type="PANTHER" id="PTHR23316">
    <property type="entry name" value="IMPORTIN ALPHA"/>
    <property type="match status" value="1"/>
</dbReference>
<accession>A0A979FWH7</accession>
<keyword evidence="3" id="KW-0653">Protein transport</keyword>
<evidence type="ECO:0000256" key="5">
    <source>
        <dbReference type="SAM" id="MobiDB-lite"/>
    </source>
</evidence>
<feature type="compositionally biased region" description="Basic and acidic residues" evidence="5">
    <location>
        <begin position="228"/>
        <end position="238"/>
    </location>
</feature>
<dbReference type="GeneID" id="125179567"/>
<feature type="repeat" description="ARM" evidence="4">
    <location>
        <begin position="343"/>
        <end position="371"/>
    </location>
</feature>
<dbReference type="Gene3D" id="1.25.10.10">
    <property type="entry name" value="Leucine-rich Repeat Variant"/>
    <property type="match status" value="1"/>
</dbReference>
<evidence type="ECO:0000313" key="6">
    <source>
        <dbReference type="Proteomes" id="UP000694843"/>
    </source>
</evidence>
<keyword evidence="6" id="KW-1185">Reference proteome</keyword>
<feature type="compositionally biased region" description="Acidic residues" evidence="5">
    <location>
        <begin position="211"/>
        <end position="227"/>
    </location>
</feature>
<dbReference type="RefSeq" id="XP_047741619.1">
    <property type="nucleotide sequence ID" value="XM_047885663.1"/>
</dbReference>
<evidence type="ECO:0000313" key="7">
    <source>
        <dbReference type="RefSeq" id="XP_047741619.1"/>
    </source>
</evidence>
<organism evidence="6 7">
    <name type="scientific">Hyalella azteca</name>
    <name type="common">Amphipod</name>
    <dbReference type="NCBI Taxonomy" id="294128"/>
    <lineage>
        <taxon>Eukaryota</taxon>
        <taxon>Metazoa</taxon>
        <taxon>Ecdysozoa</taxon>
        <taxon>Arthropoda</taxon>
        <taxon>Crustacea</taxon>
        <taxon>Multicrustacea</taxon>
        <taxon>Malacostraca</taxon>
        <taxon>Eumalacostraca</taxon>
        <taxon>Peracarida</taxon>
        <taxon>Amphipoda</taxon>
        <taxon>Senticaudata</taxon>
        <taxon>Talitrida</taxon>
        <taxon>Talitroidea</taxon>
        <taxon>Hyalellidae</taxon>
        <taxon>Hyalella</taxon>
    </lineage>
</organism>
<feature type="compositionally biased region" description="Low complexity" evidence="5">
    <location>
        <begin position="43"/>
        <end position="69"/>
    </location>
</feature>
<evidence type="ECO:0000256" key="3">
    <source>
        <dbReference type="ARBA" id="ARBA00022927"/>
    </source>
</evidence>
<dbReference type="AlphaFoldDB" id="A0A979FWH7"/>
<evidence type="ECO:0000256" key="2">
    <source>
        <dbReference type="ARBA" id="ARBA00022448"/>
    </source>
</evidence>
<dbReference type="GO" id="GO:0015031">
    <property type="term" value="P:protein transport"/>
    <property type="evidence" value="ECO:0007669"/>
    <property type="project" value="UniProtKB-KW"/>
</dbReference>
<evidence type="ECO:0000256" key="4">
    <source>
        <dbReference type="PROSITE-ProRule" id="PRU00259"/>
    </source>
</evidence>
<dbReference type="InterPro" id="IPR000225">
    <property type="entry name" value="Armadillo"/>
</dbReference>
<feature type="repeat" description="ARM" evidence="4">
    <location>
        <begin position="300"/>
        <end position="343"/>
    </location>
</feature>
<feature type="region of interest" description="Disordered" evidence="5">
    <location>
        <begin position="211"/>
        <end position="254"/>
    </location>
</feature>
<reference evidence="7" key="1">
    <citation type="submission" date="2025-08" db="UniProtKB">
        <authorList>
            <consortium name="RefSeq"/>
        </authorList>
    </citation>
    <scope>IDENTIFICATION</scope>
    <source>
        <tissue evidence="7">Whole organism</tissue>
    </source>
</reference>
<dbReference type="SMART" id="SM00185">
    <property type="entry name" value="ARM"/>
    <property type="match status" value="2"/>
</dbReference>
<dbReference type="InterPro" id="IPR011989">
    <property type="entry name" value="ARM-like"/>
</dbReference>
<comment type="similarity">
    <text evidence="1">Belongs to the importin alpha family.</text>
</comment>